<dbReference type="SUPFAM" id="SSF82199">
    <property type="entry name" value="SET domain"/>
    <property type="match status" value="1"/>
</dbReference>
<dbReference type="Gene3D" id="2.170.270.10">
    <property type="entry name" value="SET domain"/>
    <property type="match status" value="1"/>
</dbReference>
<reference evidence="3" key="3">
    <citation type="journal article" date="2021" name="World Allergy Organ. J.">
        <title>Chromosome-level assembly of Dermatophagoides farinae genome and transcriptome reveals two novel allergens Der f 37 and Der f 39.</title>
        <authorList>
            <person name="Chen J."/>
            <person name="Cai Z."/>
            <person name="Fan D."/>
            <person name="Hu J."/>
            <person name="Hou Y."/>
            <person name="He Y."/>
            <person name="Zhang Z."/>
            <person name="Zhao Z."/>
            <person name="Gao P."/>
            <person name="Hu W."/>
            <person name="Sun J."/>
            <person name="Li J."/>
            <person name="Ji K."/>
        </authorList>
    </citation>
    <scope>NUCLEOTIDE SEQUENCE</scope>
    <source>
        <strain evidence="3">JKM2019</strain>
    </source>
</reference>
<dbReference type="InterPro" id="IPR047266">
    <property type="entry name" value="KMT5A-like_SET"/>
</dbReference>
<dbReference type="PROSITE" id="PS50280">
    <property type="entry name" value="SET"/>
    <property type="match status" value="1"/>
</dbReference>
<feature type="domain" description="SET" evidence="2">
    <location>
        <begin position="225"/>
        <end position="348"/>
    </location>
</feature>
<feature type="compositionally biased region" description="Low complexity" evidence="1">
    <location>
        <begin position="61"/>
        <end position="74"/>
    </location>
</feature>
<feature type="region of interest" description="Disordered" evidence="1">
    <location>
        <begin position="50"/>
        <end position="156"/>
    </location>
</feature>
<organism evidence="4 5">
    <name type="scientific">Dermatophagoides farinae</name>
    <name type="common">American house dust mite</name>
    <dbReference type="NCBI Taxonomy" id="6954"/>
    <lineage>
        <taxon>Eukaryota</taxon>
        <taxon>Metazoa</taxon>
        <taxon>Ecdysozoa</taxon>
        <taxon>Arthropoda</taxon>
        <taxon>Chelicerata</taxon>
        <taxon>Arachnida</taxon>
        <taxon>Acari</taxon>
        <taxon>Acariformes</taxon>
        <taxon>Sarcoptiformes</taxon>
        <taxon>Astigmata</taxon>
        <taxon>Psoroptidia</taxon>
        <taxon>Analgoidea</taxon>
        <taxon>Pyroglyphidae</taxon>
        <taxon>Dermatophagoidinae</taxon>
        <taxon>Dermatophagoides</taxon>
    </lineage>
</organism>
<keyword evidence="5" id="KW-1185">Reference proteome</keyword>
<dbReference type="OrthoDB" id="5560686at2759"/>
<dbReference type="GO" id="GO:0005634">
    <property type="term" value="C:nucleus"/>
    <property type="evidence" value="ECO:0007669"/>
    <property type="project" value="TreeGrafter"/>
</dbReference>
<name>A0A922L5Q9_DERFA</name>
<dbReference type="SMART" id="SM00317">
    <property type="entry name" value="SET"/>
    <property type="match status" value="1"/>
</dbReference>
<dbReference type="GO" id="GO:0042799">
    <property type="term" value="F:histone H4K20 methyltransferase activity"/>
    <property type="evidence" value="ECO:0007669"/>
    <property type="project" value="TreeGrafter"/>
</dbReference>
<keyword evidence="3" id="KW-0489">Methyltransferase</keyword>
<dbReference type="InterPro" id="IPR046341">
    <property type="entry name" value="SET_dom_sf"/>
</dbReference>
<dbReference type="EMBL" id="SDOV01000005">
    <property type="protein sequence ID" value="KAH7640394.1"/>
    <property type="molecule type" value="Genomic_DNA"/>
</dbReference>
<evidence type="ECO:0000259" key="2">
    <source>
        <dbReference type="PROSITE" id="PS50280"/>
    </source>
</evidence>
<keyword evidence="3" id="KW-0808">Transferase</keyword>
<dbReference type="Proteomes" id="UP000828236">
    <property type="component" value="Unassembled WGS sequence"/>
</dbReference>
<feature type="compositionally biased region" description="Basic residues" evidence="1">
    <location>
        <begin position="78"/>
        <end position="99"/>
    </location>
</feature>
<evidence type="ECO:0000313" key="4">
    <source>
        <dbReference type="EMBL" id="KAH9521291.1"/>
    </source>
</evidence>
<dbReference type="GO" id="GO:0006357">
    <property type="term" value="P:regulation of transcription by RNA polymerase II"/>
    <property type="evidence" value="ECO:0007669"/>
    <property type="project" value="TreeGrafter"/>
</dbReference>
<evidence type="ECO:0000256" key="1">
    <source>
        <dbReference type="SAM" id="MobiDB-lite"/>
    </source>
</evidence>
<evidence type="ECO:0000313" key="5">
    <source>
        <dbReference type="Proteomes" id="UP000790347"/>
    </source>
</evidence>
<accession>A0A922L5Q9</accession>
<dbReference type="EMBL" id="ASGP02000002">
    <property type="protein sequence ID" value="KAH9521291.1"/>
    <property type="molecule type" value="Genomic_DNA"/>
</dbReference>
<protein>
    <submittedName>
        <fullName evidence="4">Histone-lysine N-methyltransferase</fullName>
    </submittedName>
    <submittedName>
        <fullName evidence="3">N-lysine methyltransferase setd8-like protein</fullName>
    </submittedName>
</protein>
<dbReference type="Proteomes" id="UP000790347">
    <property type="component" value="Unassembled WGS sequence"/>
</dbReference>
<dbReference type="GO" id="GO:0005700">
    <property type="term" value="C:polytene chromosome"/>
    <property type="evidence" value="ECO:0007669"/>
    <property type="project" value="TreeGrafter"/>
</dbReference>
<dbReference type="PANTHER" id="PTHR46167">
    <property type="entry name" value="N-LYSINE METHYLTRANSFERASE KMT5A"/>
    <property type="match status" value="1"/>
</dbReference>
<comment type="caution">
    <text evidence="4">The sequence shown here is derived from an EMBL/GenBank/DDBJ whole genome shotgun (WGS) entry which is preliminary data.</text>
</comment>
<evidence type="ECO:0000313" key="3">
    <source>
        <dbReference type="EMBL" id="KAH7640394.1"/>
    </source>
</evidence>
<feature type="compositionally biased region" description="Basic and acidic residues" evidence="1">
    <location>
        <begin position="109"/>
        <end position="124"/>
    </location>
</feature>
<dbReference type="Pfam" id="PF00856">
    <property type="entry name" value="SET"/>
    <property type="match status" value="1"/>
</dbReference>
<reference evidence="4" key="4">
    <citation type="journal article" date="2022" name="Res Sq">
        <title>Comparative Genomics Reveals Insights into the Divergent Evolution of Astigmatic Mites and Household Pest Adaptations.</title>
        <authorList>
            <person name="Xiong Q."/>
            <person name="Wan A.T.-Y."/>
            <person name="Liu X.-Y."/>
            <person name="Fung C.S.-H."/>
            <person name="Xiao X."/>
            <person name="Malainual N."/>
            <person name="Hou J."/>
            <person name="Wang L."/>
            <person name="Wang M."/>
            <person name="Yang K."/>
            <person name="Cui Y."/>
            <person name="Leung E."/>
            <person name="Nong W."/>
            <person name="Shin S.-K."/>
            <person name="Au S."/>
            <person name="Jeong K.Y."/>
            <person name="Chew F.T."/>
            <person name="Hui J."/>
            <person name="Leung T.F."/>
            <person name="Tungtrongchitr A."/>
            <person name="Zhong N."/>
            <person name="Liu Z."/>
            <person name="Tsui S."/>
        </authorList>
    </citation>
    <scope>NUCLEOTIDE SEQUENCE</scope>
    <source>
        <strain evidence="4">Derf</strain>
        <tissue evidence="4">Whole organism</tissue>
    </source>
</reference>
<gene>
    <name evidence="4" type="primary">SETD8</name>
    <name evidence="4" type="ORF">DERF_004960</name>
    <name evidence="3" type="ORF">HUG17_7861</name>
</gene>
<sequence length="364" mass="42180">MTSSSPLSLHITVPHSRTIVRHNRQRLIDEMIHEMKSEEKDEEKVAVKIETQDENSPIQNSSSKTVHSSSHIIVTRNGTKKPKRRRRLYSTTKTKRSSNRTKTNLNKIKNNDDQESEKILKNINDDDAYTSKSTDGDDENIDVKRNDNLQPNGVVDNGHVKKCDTTLIKQKSSHRMTKRPPTITTTNNVITNYFPIVSRRLLAAKLKEEEYNQRIIECITKQIDPFDYLAITEFQSKGKAIIAKAPIRKGSFICEYSGDLIDLDSAKKRELKYEQNQAGCYMYYFNWNSTIWCVDATKPTGRLGRLINHSRKSPNCKTKIFEYQQRPHLIFIALRDIEQDEEILYDYGERDPMAIKSHPWLTTT</sequence>
<dbReference type="AlphaFoldDB" id="A0A922L5Q9"/>
<dbReference type="InterPro" id="IPR001214">
    <property type="entry name" value="SET_dom"/>
</dbReference>
<dbReference type="GO" id="GO:0043516">
    <property type="term" value="P:regulation of DNA damage response, signal transduction by p53 class mediator"/>
    <property type="evidence" value="ECO:0007669"/>
    <property type="project" value="TreeGrafter"/>
</dbReference>
<dbReference type="InterPro" id="IPR051760">
    <property type="entry name" value="KMT5A"/>
</dbReference>
<reference evidence="3" key="2">
    <citation type="submission" date="2020-06" db="EMBL/GenBank/DDBJ databases">
        <authorList>
            <person name="Ji K."/>
            <person name="Li J."/>
        </authorList>
    </citation>
    <scope>NUCLEOTIDE SEQUENCE</scope>
    <source>
        <strain evidence="3">JKM2019</strain>
        <tissue evidence="3">Whole body</tissue>
    </source>
</reference>
<dbReference type="CDD" id="cd10528">
    <property type="entry name" value="SET_SETD8"/>
    <property type="match status" value="1"/>
</dbReference>
<dbReference type="GO" id="GO:0032259">
    <property type="term" value="P:methylation"/>
    <property type="evidence" value="ECO:0007669"/>
    <property type="project" value="UniProtKB-KW"/>
</dbReference>
<dbReference type="PANTHER" id="PTHR46167:SF1">
    <property type="entry name" value="N-LYSINE METHYLTRANSFERASE KMT5A"/>
    <property type="match status" value="1"/>
</dbReference>
<proteinExistence type="predicted"/>
<reference evidence="4" key="1">
    <citation type="submission" date="2013-05" db="EMBL/GenBank/DDBJ databases">
        <authorList>
            <person name="Yim A.K.Y."/>
            <person name="Chan T.F."/>
            <person name="Ji K.M."/>
            <person name="Liu X.Y."/>
            <person name="Zhou J.W."/>
            <person name="Li R.Q."/>
            <person name="Yang K.Y."/>
            <person name="Li J."/>
            <person name="Li M."/>
            <person name="Law P.T.W."/>
            <person name="Wu Y.L."/>
            <person name="Cai Z.L."/>
            <person name="Qin H."/>
            <person name="Bao Y."/>
            <person name="Leung R.K.K."/>
            <person name="Ng P.K.S."/>
            <person name="Zou J."/>
            <person name="Zhong X.J."/>
            <person name="Ran P.X."/>
            <person name="Zhong N.S."/>
            <person name="Liu Z.G."/>
            <person name="Tsui S.K.W."/>
        </authorList>
    </citation>
    <scope>NUCLEOTIDE SEQUENCE</scope>
    <source>
        <strain evidence="4">Derf</strain>
        <tissue evidence="4">Whole organism</tissue>
    </source>
</reference>